<accession>A0A9P4MFF0</accession>
<evidence type="ECO:0000313" key="2">
    <source>
        <dbReference type="EMBL" id="KAF2151093.1"/>
    </source>
</evidence>
<keyword evidence="1" id="KW-0812">Transmembrane</keyword>
<gene>
    <name evidence="2" type="ORF">K461DRAFT_295175</name>
</gene>
<evidence type="ECO:0000313" key="3">
    <source>
        <dbReference type="Proteomes" id="UP000799439"/>
    </source>
</evidence>
<comment type="caution">
    <text evidence="2">The sequence shown here is derived from an EMBL/GenBank/DDBJ whole genome shotgun (WGS) entry which is preliminary data.</text>
</comment>
<feature type="transmembrane region" description="Helical" evidence="1">
    <location>
        <begin position="6"/>
        <end position="27"/>
    </location>
</feature>
<name>A0A9P4MFF0_9PEZI</name>
<proteinExistence type="predicted"/>
<keyword evidence="1" id="KW-1133">Transmembrane helix</keyword>
<dbReference type="EMBL" id="ML996088">
    <property type="protein sequence ID" value="KAF2151093.1"/>
    <property type="molecule type" value="Genomic_DNA"/>
</dbReference>
<reference evidence="2" key="1">
    <citation type="journal article" date="2020" name="Stud. Mycol.">
        <title>101 Dothideomycetes genomes: a test case for predicting lifestyles and emergence of pathogens.</title>
        <authorList>
            <person name="Haridas S."/>
            <person name="Albert R."/>
            <person name="Binder M."/>
            <person name="Bloem J."/>
            <person name="Labutti K."/>
            <person name="Salamov A."/>
            <person name="Andreopoulos B."/>
            <person name="Baker S."/>
            <person name="Barry K."/>
            <person name="Bills G."/>
            <person name="Bluhm B."/>
            <person name="Cannon C."/>
            <person name="Castanera R."/>
            <person name="Culley D."/>
            <person name="Daum C."/>
            <person name="Ezra D."/>
            <person name="Gonzalez J."/>
            <person name="Henrissat B."/>
            <person name="Kuo A."/>
            <person name="Liang C."/>
            <person name="Lipzen A."/>
            <person name="Lutzoni F."/>
            <person name="Magnuson J."/>
            <person name="Mondo S."/>
            <person name="Nolan M."/>
            <person name="Ohm R."/>
            <person name="Pangilinan J."/>
            <person name="Park H.-J."/>
            <person name="Ramirez L."/>
            <person name="Alfaro M."/>
            <person name="Sun H."/>
            <person name="Tritt A."/>
            <person name="Yoshinaga Y."/>
            <person name="Zwiers L.-H."/>
            <person name="Turgeon B."/>
            <person name="Goodwin S."/>
            <person name="Spatafora J."/>
            <person name="Crous P."/>
            <person name="Grigoriev I."/>
        </authorList>
    </citation>
    <scope>NUCLEOTIDE SEQUENCE</scope>
    <source>
        <strain evidence="2">CBS 260.36</strain>
    </source>
</reference>
<keyword evidence="3" id="KW-1185">Reference proteome</keyword>
<evidence type="ECO:0000256" key="1">
    <source>
        <dbReference type="SAM" id="Phobius"/>
    </source>
</evidence>
<dbReference type="Proteomes" id="UP000799439">
    <property type="component" value="Unassembled WGS sequence"/>
</dbReference>
<keyword evidence="1" id="KW-0472">Membrane</keyword>
<sequence length="126" mass="14402">MHSLYLTLTIVMLLLSLCIPIWLLFIFPRSYAAMPSPKPPTYPTLEVLPLPLPSANAKPGPYVLRHLKVEQERRTSLDENEQQWRDDGGEADWKDMTILLGREMAEKHVGIVWRAVVEGPWRIGLA</sequence>
<protein>
    <submittedName>
        <fullName evidence="2">Uncharacterized protein</fullName>
    </submittedName>
</protein>
<dbReference type="AlphaFoldDB" id="A0A9P4MFF0"/>
<organism evidence="2 3">
    <name type="scientific">Myriangium duriaei CBS 260.36</name>
    <dbReference type="NCBI Taxonomy" id="1168546"/>
    <lineage>
        <taxon>Eukaryota</taxon>
        <taxon>Fungi</taxon>
        <taxon>Dikarya</taxon>
        <taxon>Ascomycota</taxon>
        <taxon>Pezizomycotina</taxon>
        <taxon>Dothideomycetes</taxon>
        <taxon>Dothideomycetidae</taxon>
        <taxon>Myriangiales</taxon>
        <taxon>Myriangiaceae</taxon>
        <taxon>Myriangium</taxon>
    </lineage>
</organism>